<dbReference type="EMBL" id="BJYE01000022">
    <property type="protein sequence ID" value="GEN57298.1"/>
    <property type="molecule type" value="Genomic_DNA"/>
</dbReference>
<comment type="caution">
    <text evidence="1">The sequence shown here is derived from an EMBL/GenBank/DDBJ whole genome shotgun (WGS) entry which is preliminary data.</text>
</comment>
<protein>
    <submittedName>
        <fullName evidence="1">UPF0354 protein YtpQ</fullName>
    </submittedName>
</protein>
<reference evidence="1 2" key="1">
    <citation type="submission" date="2019-07" db="EMBL/GenBank/DDBJ databases">
        <title>Whole genome shotgun sequence of Halolactibacillus alkaliphilus NBRC 103919.</title>
        <authorList>
            <person name="Hosoyama A."/>
            <person name="Uohara A."/>
            <person name="Ohji S."/>
            <person name="Ichikawa N."/>
        </authorList>
    </citation>
    <scope>NUCLEOTIDE SEQUENCE [LARGE SCALE GENOMIC DNA]</scope>
    <source>
        <strain evidence="1 2">NBRC 103919</strain>
    </source>
</reference>
<dbReference type="NCBIfam" id="NF010189">
    <property type="entry name" value="PRK13668.1"/>
    <property type="match status" value="1"/>
</dbReference>
<proteinExistence type="predicted"/>
<sequence>MSKISFDIKRKLDVFFNKTNFKTQYNRETDQYRVIDKQTEQGVTIHLTKVVEKYEKLGDPALLPLVDKVTQSLYDLRETHKLKGNESRIFPVIRAESFTKTHGSNKKLISTKHTAETTIFYALDLNESYQLIDEKMLKDSHVSKEDLHQMAIFNLKQLPIDLNRQTVAGNDFYFVKNQDGYTASRILNEDFLRNRLKEASGELSFCVPHQDAFIIADIHNAGGYDILQQMAMQFFSEGQVPITALSFLYEDEVLTPIFIMAKNKPTDHNEKD</sequence>
<evidence type="ECO:0000313" key="1">
    <source>
        <dbReference type="EMBL" id="GEN57298.1"/>
    </source>
</evidence>
<dbReference type="AlphaFoldDB" id="A0A511X2Y1"/>
<dbReference type="InterPro" id="IPR010838">
    <property type="entry name" value="DUF1444"/>
</dbReference>
<dbReference type="Proteomes" id="UP000321400">
    <property type="component" value="Unassembled WGS sequence"/>
</dbReference>
<evidence type="ECO:0000313" key="2">
    <source>
        <dbReference type="Proteomes" id="UP000321400"/>
    </source>
</evidence>
<gene>
    <name evidence="1" type="primary">ytpQ</name>
    <name evidence="1" type="ORF">HAL01_17620</name>
</gene>
<dbReference type="Pfam" id="PF07285">
    <property type="entry name" value="DUF1444"/>
    <property type="match status" value="1"/>
</dbReference>
<keyword evidence="2" id="KW-1185">Reference proteome</keyword>
<name>A0A511X2Y1_9BACI</name>
<dbReference type="RefSeq" id="WP_089802331.1">
    <property type="nucleotide sequence ID" value="NZ_BJYE01000022.1"/>
</dbReference>
<organism evidence="1 2">
    <name type="scientific">Halolactibacillus alkaliphilus</name>
    <dbReference type="NCBI Taxonomy" id="442899"/>
    <lineage>
        <taxon>Bacteria</taxon>
        <taxon>Bacillati</taxon>
        <taxon>Bacillota</taxon>
        <taxon>Bacilli</taxon>
        <taxon>Bacillales</taxon>
        <taxon>Bacillaceae</taxon>
        <taxon>Halolactibacillus</taxon>
    </lineage>
</organism>
<dbReference type="STRING" id="442899.SAMN05720591_12020"/>
<accession>A0A511X2Y1</accession>
<dbReference type="OrthoDB" id="154553at2"/>